<dbReference type="InterPro" id="IPR039391">
    <property type="entry name" value="Phytocyanin-like"/>
</dbReference>
<accession>A0A6A1VLB4</accession>
<feature type="chain" id="PRO_5025619435" evidence="1">
    <location>
        <begin position="21"/>
        <end position="145"/>
    </location>
</feature>
<evidence type="ECO:0000313" key="4">
    <source>
        <dbReference type="Proteomes" id="UP000516437"/>
    </source>
</evidence>
<dbReference type="GO" id="GO:0009055">
    <property type="term" value="F:electron transfer activity"/>
    <property type="evidence" value="ECO:0007669"/>
    <property type="project" value="InterPro"/>
</dbReference>
<organism evidence="3 4">
    <name type="scientific">Morella rubra</name>
    <name type="common">Chinese bayberry</name>
    <dbReference type="NCBI Taxonomy" id="262757"/>
    <lineage>
        <taxon>Eukaryota</taxon>
        <taxon>Viridiplantae</taxon>
        <taxon>Streptophyta</taxon>
        <taxon>Embryophyta</taxon>
        <taxon>Tracheophyta</taxon>
        <taxon>Spermatophyta</taxon>
        <taxon>Magnoliopsida</taxon>
        <taxon>eudicotyledons</taxon>
        <taxon>Gunneridae</taxon>
        <taxon>Pentapetalae</taxon>
        <taxon>rosids</taxon>
        <taxon>fabids</taxon>
        <taxon>Fagales</taxon>
        <taxon>Myricaceae</taxon>
        <taxon>Morella</taxon>
    </lineage>
</organism>
<feature type="signal peptide" evidence="1">
    <location>
        <begin position="1"/>
        <end position="20"/>
    </location>
</feature>
<name>A0A6A1VLB4_9ROSI</name>
<dbReference type="AlphaFoldDB" id="A0A6A1VLB4"/>
<dbReference type="InterPro" id="IPR008972">
    <property type="entry name" value="Cupredoxin"/>
</dbReference>
<sequence length="145" mass="16262">MASLATSTVISMCCVGVCFAAVYTVGDSEGWTSNGKVDYKSWVSRKTFFVGDAFVTREEFKSCNLGILAPITYYWSGRDNITMRKPGHYYYICSFPDRCQAGQKVDIRVLQSPSRAPSPSELIGVRLLRICRPRHHASSWFLASQ</sequence>
<reference evidence="3 4" key="1">
    <citation type="journal article" date="2019" name="Plant Biotechnol. J.">
        <title>The red bayberry genome and genetic basis of sex determination.</title>
        <authorList>
            <person name="Jia H.M."/>
            <person name="Jia H.J."/>
            <person name="Cai Q.L."/>
            <person name="Wang Y."/>
            <person name="Zhao H.B."/>
            <person name="Yang W.F."/>
            <person name="Wang G.Y."/>
            <person name="Li Y.H."/>
            <person name="Zhan D.L."/>
            <person name="Shen Y.T."/>
            <person name="Niu Q.F."/>
            <person name="Chang L."/>
            <person name="Qiu J."/>
            <person name="Zhao L."/>
            <person name="Xie H.B."/>
            <person name="Fu W.Y."/>
            <person name="Jin J."/>
            <person name="Li X.W."/>
            <person name="Jiao Y."/>
            <person name="Zhou C.C."/>
            <person name="Tu T."/>
            <person name="Chai C.Y."/>
            <person name="Gao J.L."/>
            <person name="Fan L.J."/>
            <person name="van de Weg E."/>
            <person name="Wang J.Y."/>
            <person name="Gao Z.S."/>
        </authorList>
    </citation>
    <scope>NUCLEOTIDE SEQUENCE [LARGE SCALE GENOMIC DNA]</scope>
    <source>
        <tissue evidence="3">Leaves</tissue>
    </source>
</reference>
<keyword evidence="4" id="KW-1185">Reference proteome</keyword>
<dbReference type="Gene3D" id="2.60.40.420">
    <property type="entry name" value="Cupredoxins - blue copper proteins"/>
    <property type="match status" value="1"/>
</dbReference>
<dbReference type="PANTHER" id="PTHR33021:SF339">
    <property type="entry name" value="OS07G0570600 PROTEIN"/>
    <property type="match status" value="1"/>
</dbReference>
<evidence type="ECO:0000256" key="1">
    <source>
        <dbReference type="SAM" id="SignalP"/>
    </source>
</evidence>
<dbReference type="Pfam" id="PF02298">
    <property type="entry name" value="Cu_bind_like"/>
    <property type="match status" value="1"/>
</dbReference>
<proteinExistence type="predicted"/>
<dbReference type="EMBL" id="RXIC02000023">
    <property type="protein sequence ID" value="KAB1213689.1"/>
    <property type="molecule type" value="Genomic_DNA"/>
</dbReference>
<protein>
    <submittedName>
        <fullName evidence="3">Mavicyanin</fullName>
    </submittedName>
</protein>
<dbReference type="SUPFAM" id="SSF49503">
    <property type="entry name" value="Cupredoxins"/>
    <property type="match status" value="1"/>
</dbReference>
<dbReference type="PANTHER" id="PTHR33021">
    <property type="entry name" value="BLUE COPPER PROTEIN"/>
    <property type="match status" value="1"/>
</dbReference>
<gene>
    <name evidence="3" type="ORF">CJ030_MR5G016206</name>
</gene>
<dbReference type="OrthoDB" id="1933492at2759"/>
<dbReference type="InterPro" id="IPR003245">
    <property type="entry name" value="Phytocyanin_dom"/>
</dbReference>
<evidence type="ECO:0000259" key="2">
    <source>
        <dbReference type="PROSITE" id="PS51485"/>
    </source>
</evidence>
<keyword evidence="1" id="KW-0732">Signal</keyword>
<dbReference type="GO" id="GO:0005886">
    <property type="term" value="C:plasma membrane"/>
    <property type="evidence" value="ECO:0007669"/>
    <property type="project" value="TreeGrafter"/>
</dbReference>
<dbReference type="PROSITE" id="PS51485">
    <property type="entry name" value="PHYTOCYANIN"/>
    <property type="match status" value="1"/>
</dbReference>
<evidence type="ECO:0000313" key="3">
    <source>
        <dbReference type="EMBL" id="KAB1213689.1"/>
    </source>
</evidence>
<comment type="caution">
    <text evidence="3">The sequence shown here is derived from an EMBL/GenBank/DDBJ whole genome shotgun (WGS) entry which is preliminary data.</text>
</comment>
<dbReference type="Proteomes" id="UP000516437">
    <property type="component" value="Chromosome 5"/>
</dbReference>
<feature type="domain" description="Phytocyanin" evidence="2">
    <location>
        <begin position="21"/>
        <end position="111"/>
    </location>
</feature>